<feature type="domain" description="Histidine kinase" evidence="13">
    <location>
        <begin position="421"/>
        <end position="645"/>
    </location>
</feature>
<dbReference type="InterPro" id="IPR001789">
    <property type="entry name" value="Sig_transdc_resp-reg_receiver"/>
</dbReference>
<evidence type="ECO:0000259" key="13">
    <source>
        <dbReference type="PROSITE" id="PS50109"/>
    </source>
</evidence>
<organism evidence="16 17">
    <name type="scientific">Faecalicatena contorta</name>
    <dbReference type="NCBI Taxonomy" id="39482"/>
    <lineage>
        <taxon>Bacteria</taxon>
        <taxon>Bacillati</taxon>
        <taxon>Bacillota</taxon>
        <taxon>Clostridia</taxon>
        <taxon>Lachnospirales</taxon>
        <taxon>Lachnospiraceae</taxon>
        <taxon>Faecalicatena</taxon>
    </lineage>
</organism>
<dbReference type="STRING" id="39482.ERS852491_03290"/>
<keyword evidence="7" id="KW-0418">Kinase</keyword>
<feature type="domain" description="Response regulatory" evidence="14">
    <location>
        <begin position="660"/>
        <end position="780"/>
    </location>
</feature>
<dbReference type="PANTHER" id="PTHR43047:SF72">
    <property type="entry name" value="OSMOSENSING HISTIDINE PROTEIN KINASE SLN1"/>
    <property type="match status" value="1"/>
</dbReference>
<dbReference type="Pfam" id="PF02518">
    <property type="entry name" value="HATPase_c"/>
    <property type="match status" value="1"/>
</dbReference>
<feature type="modified residue" description="4-aspartylphosphate" evidence="11">
    <location>
        <position position="714"/>
    </location>
</feature>
<dbReference type="CDD" id="cd16922">
    <property type="entry name" value="HATPase_EvgS-ArcB-TorS-like"/>
    <property type="match status" value="1"/>
</dbReference>
<dbReference type="CDD" id="cd00130">
    <property type="entry name" value="PAS"/>
    <property type="match status" value="2"/>
</dbReference>
<dbReference type="PROSITE" id="PS50109">
    <property type="entry name" value="HIS_KIN"/>
    <property type="match status" value="1"/>
</dbReference>
<dbReference type="InterPro" id="IPR013655">
    <property type="entry name" value="PAS_fold_3"/>
</dbReference>
<evidence type="ECO:0000256" key="9">
    <source>
        <dbReference type="ARBA" id="ARBA00024867"/>
    </source>
</evidence>
<keyword evidence="6 16" id="KW-0808">Transferase</keyword>
<dbReference type="SUPFAM" id="SSF55874">
    <property type="entry name" value="ATPase domain of HSP90 chaperone/DNA topoisomerase II/histidine kinase"/>
    <property type="match status" value="1"/>
</dbReference>
<feature type="domain" description="PAS" evidence="15">
    <location>
        <begin position="268"/>
        <end position="342"/>
    </location>
</feature>
<dbReference type="InterPro" id="IPR011006">
    <property type="entry name" value="CheY-like_superfamily"/>
</dbReference>
<evidence type="ECO:0000256" key="5">
    <source>
        <dbReference type="ARBA" id="ARBA00022553"/>
    </source>
</evidence>
<feature type="modified residue" description="4-aspartylphosphate" evidence="11">
    <location>
        <position position="855"/>
    </location>
</feature>
<dbReference type="PROSITE" id="PS50110">
    <property type="entry name" value="RESPONSE_REGULATORY"/>
    <property type="match status" value="2"/>
</dbReference>
<dbReference type="AlphaFoldDB" id="A0A174HZP1"/>
<evidence type="ECO:0000313" key="16">
    <source>
        <dbReference type="EMBL" id="CUO78295.1"/>
    </source>
</evidence>
<protein>
    <recommendedName>
        <fullName evidence="10">Circadian input-output histidine kinase CikA</fullName>
        <ecNumber evidence="3">2.7.13.3</ecNumber>
    </recommendedName>
    <alternativeName>
        <fullName evidence="4">Stage 0 sporulation protein A homolog</fullName>
    </alternativeName>
</protein>
<dbReference type="GO" id="GO:0005886">
    <property type="term" value="C:plasma membrane"/>
    <property type="evidence" value="ECO:0007669"/>
    <property type="project" value="TreeGrafter"/>
</dbReference>
<dbReference type="GO" id="GO:0009927">
    <property type="term" value="F:histidine phosphotransfer kinase activity"/>
    <property type="evidence" value="ECO:0007669"/>
    <property type="project" value="TreeGrafter"/>
</dbReference>
<keyword evidence="5 11" id="KW-0597">Phosphoprotein</keyword>
<dbReference type="InterPro" id="IPR003594">
    <property type="entry name" value="HATPase_dom"/>
</dbReference>
<comment type="similarity">
    <text evidence="2">In the N-terminal section; belongs to the phytochrome family.</text>
</comment>
<dbReference type="SUPFAM" id="SSF52172">
    <property type="entry name" value="CheY-like"/>
    <property type="match status" value="2"/>
</dbReference>
<evidence type="ECO:0000256" key="2">
    <source>
        <dbReference type="ARBA" id="ARBA00006402"/>
    </source>
</evidence>
<feature type="coiled-coil region" evidence="12">
    <location>
        <begin position="384"/>
        <end position="411"/>
    </location>
</feature>
<dbReference type="InterPro" id="IPR036890">
    <property type="entry name" value="HATPase_C_sf"/>
</dbReference>
<evidence type="ECO:0000259" key="14">
    <source>
        <dbReference type="PROSITE" id="PS50110"/>
    </source>
</evidence>
<dbReference type="Gene3D" id="1.10.287.130">
    <property type="match status" value="1"/>
</dbReference>
<dbReference type="SUPFAM" id="SSF55785">
    <property type="entry name" value="PYP-like sensor domain (PAS domain)"/>
    <property type="match status" value="2"/>
</dbReference>
<reference evidence="16 17" key="1">
    <citation type="submission" date="2015-09" db="EMBL/GenBank/DDBJ databases">
        <authorList>
            <consortium name="Pathogen Informatics"/>
        </authorList>
    </citation>
    <scope>NUCLEOTIDE SEQUENCE [LARGE SCALE GENOMIC DNA]</scope>
    <source>
        <strain evidence="16 17">2789STDY5834876</strain>
    </source>
</reference>
<accession>A0A174HZP1</accession>
<dbReference type="EC" id="2.7.13.3" evidence="3"/>
<dbReference type="PRINTS" id="PR00344">
    <property type="entry name" value="BCTRLSENSOR"/>
</dbReference>
<dbReference type="SMART" id="SM00091">
    <property type="entry name" value="PAS"/>
    <property type="match status" value="3"/>
</dbReference>
<dbReference type="CDD" id="cd00082">
    <property type="entry name" value="HisKA"/>
    <property type="match status" value="1"/>
</dbReference>
<dbReference type="Gene3D" id="3.40.50.2300">
    <property type="match status" value="2"/>
</dbReference>
<feature type="domain" description="Response regulatory" evidence="14">
    <location>
        <begin position="803"/>
        <end position="924"/>
    </location>
</feature>
<evidence type="ECO:0000313" key="17">
    <source>
        <dbReference type="Proteomes" id="UP000095544"/>
    </source>
</evidence>
<dbReference type="SUPFAM" id="SSF47384">
    <property type="entry name" value="Homodimeric domain of signal transducing histidine kinase"/>
    <property type="match status" value="1"/>
</dbReference>
<dbReference type="InterPro" id="IPR003661">
    <property type="entry name" value="HisK_dim/P_dom"/>
</dbReference>
<evidence type="ECO:0000256" key="7">
    <source>
        <dbReference type="ARBA" id="ARBA00022777"/>
    </source>
</evidence>
<dbReference type="Proteomes" id="UP000095544">
    <property type="component" value="Unassembled WGS sequence"/>
</dbReference>
<keyword evidence="8" id="KW-0902">Two-component regulatory system</keyword>
<dbReference type="Pfam" id="PF08447">
    <property type="entry name" value="PAS_3"/>
    <property type="match status" value="1"/>
</dbReference>
<evidence type="ECO:0000256" key="8">
    <source>
        <dbReference type="ARBA" id="ARBA00023012"/>
    </source>
</evidence>
<dbReference type="Gene3D" id="3.30.565.10">
    <property type="entry name" value="Histidine kinase-like ATPase, C-terminal domain"/>
    <property type="match status" value="1"/>
</dbReference>
<evidence type="ECO:0000256" key="3">
    <source>
        <dbReference type="ARBA" id="ARBA00012438"/>
    </source>
</evidence>
<dbReference type="InterPro" id="IPR000014">
    <property type="entry name" value="PAS"/>
</dbReference>
<dbReference type="InterPro" id="IPR005467">
    <property type="entry name" value="His_kinase_dom"/>
</dbReference>
<evidence type="ECO:0000256" key="11">
    <source>
        <dbReference type="PROSITE-ProRule" id="PRU00169"/>
    </source>
</evidence>
<evidence type="ECO:0000256" key="12">
    <source>
        <dbReference type="SAM" id="Coils"/>
    </source>
</evidence>
<evidence type="ECO:0000259" key="15">
    <source>
        <dbReference type="PROSITE" id="PS50112"/>
    </source>
</evidence>
<dbReference type="InterPro" id="IPR036097">
    <property type="entry name" value="HisK_dim/P_sf"/>
</dbReference>
<dbReference type="EMBL" id="CYZU01000034">
    <property type="protein sequence ID" value="CUO78295.1"/>
    <property type="molecule type" value="Genomic_DNA"/>
</dbReference>
<evidence type="ECO:0000256" key="1">
    <source>
        <dbReference type="ARBA" id="ARBA00000085"/>
    </source>
</evidence>
<dbReference type="FunFam" id="3.30.565.10:FF:000010">
    <property type="entry name" value="Sensor histidine kinase RcsC"/>
    <property type="match status" value="1"/>
</dbReference>
<dbReference type="SMART" id="SM00388">
    <property type="entry name" value="HisKA"/>
    <property type="match status" value="1"/>
</dbReference>
<dbReference type="Pfam" id="PF00512">
    <property type="entry name" value="HisKA"/>
    <property type="match status" value="1"/>
</dbReference>
<evidence type="ECO:0000256" key="4">
    <source>
        <dbReference type="ARBA" id="ARBA00018672"/>
    </source>
</evidence>
<name>A0A174HZP1_9FIRM</name>
<dbReference type="SMART" id="SM00387">
    <property type="entry name" value="HATPase_c"/>
    <property type="match status" value="1"/>
</dbReference>
<dbReference type="InterPro" id="IPR035965">
    <property type="entry name" value="PAS-like_dom_sf"/>
</dbReference>
<dbReference type="PROSITE" id="PS50112">
    <property type="entry name" value="PAS"/>
    <property type="match status" value="1"/>
</dbReference>
<proteinExistence type="inferred from homology"/>
<gene>
    <name evidence="16" type="primary">rpfC_2</name>
    <name evidence="16" type="ORF">ERS852491_03290</name>
</gene>
<dbReference type="PANTHER" id="PTHR43047">
    <property type="entry name" value="TWO-COMPONENT HISTIDINE PROTEIN KINASE"/>
    <property type="match status" value="1"/>
</dbReference>
<dbReference type="Gene3D" id="3.30.450.20">
    <property type="entry name" value="PAS domain"/>
    <property type="match status" value="1"/>
</dbReference>
<dbReference type="GO" id="GO:0000155">
    <property type="term" value="F:phosphorelay sensor kinase activity"/>
    <property type="evidence" value="ECO:0007669"/>
    <property type="project" value="InterPro"/>
</dbReference>
<comment type="function">
    <text evidence="9">May play the central regulatory role in sporulation. It may be an element of the effector pathway responsible for the activation of sporulation genes in response to nutritional stress. Spo0A may act in concert with spo0H (a sigma factor) to control the expression of some genes that are critical to the sporulation process.</text>
</comment>
<comment type="catalytic activity">
    <reaction evidence="1">
        <text>ATP + protein L-histidine = ADP + protein N-phospho-L-histidine.</text>
        <dbReference type="EC" id="2.7.13.3"/>
    </reaction>
</comment>
<dbReference type="RefSeq" id="WP_083487122.1">
    <property type="nucleotide sequence ID" value="NZ_CYZU01000034.1"/>
</dbReference>
<dbReference type="Pfam" id="PF00072">
    <property type="entry name" value="Response_reg"/>
    <property type="match status" value="2"/>
</dbReference>
<keyword evidence="12" id="KW-0175">Coiled coil</keyword>
<dbReference type="CDD" id="cd17546">
    <property type="entry name" value="REC_hyHK_CKI1_RcsC-like"/>
    <property type="match status" value="2"/>
</dbReference>
<dbReference type="OrthoDB" id="9811620at2"/>
<dbReference type="SMART" id="SM00448">
    <property type="entry name" value="REC"/>
    <property type="match status" value="2"/>
</dbReference>
<evidence type="ECO:0000256" key="10">
    <source>
        <dbReference type="ARBA" id="ARBA00074306"/>
    </source>
</evidence>
<evidence type="ECO:0000256" key="6">
    <source>
        <dbReference type="ARBA" id="ARBA00022679"/>
    </source>
</evidence>
<dbReference type="InterPro" id="IPR004358">
    <property type="entry name" value="Sig_transdc_His_kin-like_C"/>
</dbReference>
<sequence>MELERDPAVKDPSAITSVDIAGKYDAFLENIGSSACRFLLDNDLTLLYANNSFFKSTGYTRKEFRSRFTSLRLYLKNHITEFNNIQSSAADAVNKKESVFTVDFTLPLKQSSGIRCRMTGNFTGESVGDSPIFSAVLTDISDLAAQSEEKGQYFEWMMDSYMGNIYISDMETYELLYLNTIAVETLKTPREKIIGRKCYEVIQGRTSPCPFCTNNKLRTDEFYEWEFYNPILTRTFMIKNRLINWKGHKARIELSHDMYSTEYKLAKKDQERETLLRTIPGGFARLDARDLSTVLWYGADFLNIIGYTKEQFETELHSQCSYIHPDDRDRLHALLKKMQHTGGNMITEARFITRSGQTKTQTLTLYYADAKSSWDGIPSFYSVCIDVTKERREQERQRKALEDAYQAAKVANSAKTNFLSTMSHDIRTPMNAVMGMAAIAQANLDERDKVRDCLNKINVSSRHLLSLINEVLDMSKIESGNIDLQPEEVTLPELIQNVSDICRPLITEKQLDFKISVSDVRHEKIITDGDRLQQVLMNLLSNAIKYTPDEGTVSLRIKEIPSLSDKKGQFEFIVTDNGIGMSEDFIPFIFEPFSRAEDSRISKIQGTGLGLAITENIVRMMNGSIEAASQIEKGSKFTVTLQFDLIDEDIPRDSELEGLPVLVVDDDEIVCESATALLNELGMRGFWVLSGAEAVRCTSDAHRSGDDFFAVILDWKMPEMDGLETLKAIRSNLGEDVPVIIISAYDYSDIEAEFLSAGADAFITKPLFKSKMLHVLQTFLNSGRLETAASQAEIVHPKLAGKRVLLVEDNALNREIATELLKMQELLIDTAENGQRALEMFEASKPGYYSAILMDIQMPVMNGYDSTKAIRGLAREDAKNIPILALTANAFTSDIGKAYSAGMNDHIAKPIDVTLLIEALQRHLCL</sequence>